<sequence length="68" mass="7964">MCMGRHRGLLDSMKDQECIEYSAQTLIDSWKQVAIFEHNQKKIMKIRKQIPPMSATTIKRTPPVTTRF</sequence>
<accession>A0A820SPT0</accession>
<evidence type="ECO:0000313" key="1">
    <source>
        <dbReference type="EMBL" id="CAF4454339.1"/>
    </source>
</evidence>
<feature type="non-terminal residue" evidence="1">
    <location>
        <position position="1"/>
    </location>
</feature>
<dbReference type="Proteomes" id="UP000663868">
    <property type="component" value="Unassembled WGS sequence"/>
</dbReference>
<reference evidence="1" key="1">
    <citation type="submission" date="2021-02" db="EMBL/GenBank/DDBJ databases">
        <authorList>
            <person name="Nowell W R."/>
        </authorList>
    </citation>
    <scope>NUCLEOTIDE SEQUENCE</scope>
</reference>
<dbReference type="AlphaFoldDB" id="A0A820SPT0"/>
<proteinExistence type="predicted"/>
<gene>
    <name evidence="1" type="ORF">KXQ929_LOCUS54140</name>
</gene>
<dbReference type="EMBL" id="CAJOBB010031947">
    <property type="protein sequence ID" value="CAF4454339.1"/>
    <property type="molecule type" value="Genomic_DNA"/>
</dbReference>
<name>A0A820SPT0_9BILA</name>
<protein>
    <submittedName>
        <fullName evidence="1">Uncharacterized protein</fullName>
    </submittedName>
</protein>
<evidence type="ECO:0000313" key="2">
    <source>
        <dbReference type="Proteomes" id="UP000663868"/>
    </source>
</evidence>
<organism evidence="1 2">
    <name type="scientific">Adineta steineri</name>
    <dbReference type="NCBI Taxonomy" id="433720"/>
    <lineage>
        <taxon>Eukaryota</taxon>
        <taxon>Metazoa</taxon>
        <taxon>Spiralia</taxon>
        <taxon>Gnathifera</taxon>
        <taxon>Rotifera</taxon>
        <taxon>Eurotatoria</taxon>
        <taxon>Bdelloidea</taxon>
        <taxon>Adinetida</taxon>
        <taxon>Adinetidae</taxon>
        <taxon>Adineta</taxon>
    </lineage>
</organism>
<comment type="caution">
    <text evidence="1">The sequence shown here is derived from an EMBL/GenBank/DDBJ whole genome shotgun (WGS) entry which is preliminary data.</text>
</comment>